<name>A0A3A8ISK4_9BACT</name>
<evidence type="ECO:0000313" key="3">
    <source>
        <dbReference type="Proteomes" id="UP000268094"/>
    </source>
</evidence>
<dbReference type="Proteomes" id="UP000268094">
    <property type="component" value="Unassembled WGS sequence"/>
</dbReference>
<comment type="caution">
    <text evidence="2">The sequence shown here is derived from an EMBL/GenBank/DDBJ whole genome shotgun (WGS) entry which is preliminary data.</text>
</comment>
<dbReference type="AlphaFoldDB" id="A0A3A8ISK4"/>
<protein>
    <recommendedName>
        <fullName evidence="1">Transcription factor zinc-finger domain-containing protein</fullName>
    </recommendedName>
</protein>
<dbReference type="InterPro" id="IPR027392">
    <property type="entry name" value="TF_Znf"/>
</dbReference>
<dbReference type="RefSeq" id="WP_120541853.1">
    <property type="nucleotide sequence ID" value="NZ_RAVZ01000114.1"/>
</dbReference>
<dbReference type="Pfam" id="PF13453">
    <property type="entry name" value="Zn_ribbon_TFIIB"/>
    <property type="match status" value="1"/>
</dbReference>
<accession>A0A3A8ISK4</accession>
<organism evidence="2 3">
    <name type="scientific">Corallococcus terminator</name>
    <dbReference type="NCBI Taxonomy" id="2316733"/>
    <lineage>
        <taxon>Bacteria</taxon>
        <taxon>Pseudomonadati</taxon>
        <taxon>Myxococcota</taxon>
        <taxon>Myxococcia</taxon>
        <taxon>Myxococcales</taxon>
        <taxon>Cystobacterineae</taxon>
        <taxon>Myxococcaceae</taxon>
        <taxon>Corallococcus</taxon>
    </lineage>
</organism>
<gene>
    <name evidence="2" type="ORF">D7V88_17875</name>
</gene>
<feature type="domain" description="Transcription factor zinc-finger" evidence="1">
    <location>
        <begin position="3"/>
        <end position="41"/>
    </location>
</feature>
<evidence type="ECO:0000313" key="2">
    <source>
        <dbReference type="EMBL" id="RKG86417.1"/>
    </source>
</evidence>
<dbReference type="EMBL" id="RAVZ01000114">
    <property type="protein sequence ID" value="RKG86417.1"/>
    <property type="molecule type" value="Genomic_DNA"/>
</dbReference>
<reference evidence="3" key="1">
    <citation type="submission" date="2018-09" db="EMBL/GenBank/DDBJ databases">
        <authorList>
            <person name="Livingstone P.G."/>
            <person name="Whitworth D.E."/>
        </authorList>
    </citation>
    <scope>NUCLEOTIDE SEQUENCE [LARGE SCALE GENOMIC DNA]</scope>
    <source>
        <strain evidence="3">CA054A</strain>
    </source>
</reference>
<sequence>MDCPAGCDVEMADLEGDHETLRECKECGGLWINVADLNRILLHNNLLGLEGQGGKVDAEALTGNCPDCKVDLVRVDGGDRQHPLHFDSCESCGGIFLESEFADAADAKQAEAKIITFFRNFDAKRKTRAAI</sequence>
<dbReference type="OrthoDB" id="9814037at2"/>
<evidence type="ECO:0000259" key="1">
    <source>
        <dbReference type="Pfam" id="PF13453"/>
    </source>
</evidence>
<proteinExistence type="predicted"/>
<keyword evidence="3" id="KW-1185">Reference proteome</keyword>